<feature type="domain" description="Fe/B12 periplasmic-binding" evidence="5">
    <location>
        <begin position="73"/>
        <end position="346"/>
    </location>
</feature>
<dbReference type="Gene3D" id="3.40.50.1980">
    <property type="entry name" value="Nitrogenase molybdenum iron protein domain"/>
    <property type="match status" value="2"/>
</dbReference>
<dbReference type="Pfam" id="PF01497">
    <property type="entry name" value="Peripla_BP_2"/>
    <property type="match status" value="1"/>
</dbReference>
<protein>
    <submittedName>
        <fullName evidence="6">Ferrienterobactin-binding periplasmic protein</fullName>
    </submittedName>
</protein>
<dbReference type="PANTHER" id="PTHR30532">
    <property type="entry name" value="IRON III DICITRATE-BINDING PERIPLASMIC PROTEIN"/>
    <property type="match status" value="1"/>
</dbReference>
<evidence type="ECO:0000313" key="6">
    <source>
        <dbReference type="EMBL" id="SUD47796.1"/>
    </source>
</evidence>
<proteinExistence type="inferred from homology"/>
<evidence type="ECO:0000256" key="1">
    <source>
        <dbReference type="ARBA" id="ARBA00004196"/>
    </source>
</evidence>
<sequence>MTLPQKKKRKNTPSMSLYRMTARLRAAVALFLLSLIAVVAGCSSSAADDASASGTREVQTDRGAVSVPADPQRIVVVNGSLAGYLYDLGAKVKAADPRVLGVTLKPGEFPAAWAEDAKAQGTEVLPSGDDINLEFIASQQPDLIIGGGQGYPGQQSIDAYDKLTAIAPTVLVPSNLTNWQDQLKSVADAVNRSAEVEGLISSYNDKVAEVKSTIKVPQGAVSVFQSRKDLKPSVIAPGTPLAALLSEVGFTIDDKVEAKAGNPTRAAAADWVSFSPELTTTVVDAPVLFVVQLDGGRSIAQLREDPMLAALPAFRSGQVYDLPATSQRPDYRNVMATLDLLAERFR</sequence>
<keyword evidence="7" id="KW-1185">Reference proteome</keyword>
<dbReference type="InterPro" id="IPR002491">
    <property type="entry name" value="ABC_transptr_periplasmic_BD"/>
</dbReference>
<name>A0A379JHF5_9NOCA</name>
<evidence type="ECO:0000256" key="2">
    <source>
        <dbReference type="ARBA" id="ARBA00008814"/>
    </source>
</evidence>
<dbReference type="PANTHER" id="PTHR30532:SF24">
    <property type="entry name" value="FERRIC ENTEROBACTIN-BINDING PERIPLASMIC PROTEIN FEPB"/>
    <property type="match status" value="1"/>
</dbReference>
<dbReference type="STRING" id="1406858.GCA_000710895_01904"/>
<comment type="subcellular location">
    <subcellularLocation>
        <location evidence="1">Cell envelope</location>
    </subcellularLocation>
</comment>
<comment type="similarity">
    <text evidence="2">Belongs to the bacterial solute-binding protein 8 family.</text>
</comment>
<dbReference type="EMBL" id="UGRY01000003">
    <property type="protein sequence ID" value="SUD47796.1"/>
    <property type="molecule type" value="Genomic_DNA"/>
</dbReference>
<dbReference type="AlphaFoldDB" id="A0A379JHF5"/>
<dbReference type="InterPro" id="IPR051313">
    <property type="entry name" value="Bact_iron-sidero_bind"/>
</dbReference>
<dbReference type="SUPFAM" id="SSF53807">
    <property type="entry name" value="Helical backbone' metal receptor"/>
    <property type="match status" value="1"/>
</dbReference>
<keyword evidence="3" id="KW-0813">Transport</keyword>
<evidence type="ECO:0000313" key="7">
    <source>
        <dbReference type="Proteomes" id="UP000255467"/>
    </source>
</evidence>
<gene>
    <name evidence="6" type="primary">fepB</name>
    <name evidence="6" type="ORF">NCTC1934_05120</name>
</gene>
<dbReference type="GO" id="GO:1901678">
    <property type="term" value="P:iron coordination entity transport"/>
    <property type="evidence" value="ECO:0007669"/>
    <property type="project" value="UniProtKB-ARBA"/>
</dbReference>
<keyword evidence="4" id="KW-0732">Signal</keyword>
<dbReference type="Proteomes" id="UP000255467">
    <property type="component" value="Unassembled WGS sequence"/>
</dbReference>
<evidence type="ECO:0000256" key="4">
    <source>
        <dbReference type="ARBA" id="ARBA00022729"/>
    </source>
</evidence>
<reference evidence="6 7" key="1">
    <citation type="submission" date="2018-06" db="EMBL/GenBank/DDBJ databases">
        <authorList>
            <consortium name="Pathogen Informatics"/>
            <person name="Doyle S."/>
        </authorList>
    </citation>
    <scope>NUCLEOTIDE SEQUENCE [LARGE SCALE GENOMIC DNA]</scope>
    <source>
        <strain evidence="6 7">NCTC1934</strain>
    </source>
</reference>
<evidence type="ECO:0000256" key="3">
    <source>
        <dbReference type="ARBA" id="ARBA00022448"/>
    </source>
</evidence>
<organism evidence="6 7">
    <name type="scientific">Nocardia otitidiscaviarum</name>
    <dbReference type="NCBI Taxonomy" id="1823"/>
    <lineage>
        <taxon>Bacteria</taxon>
        <taxon>Bacillati</taxon>
        <taxon>Actinomycetota</taxon>
        <taxon>Actinomycetes</taxon>
        <taxon>Mycobacteriales</taxon>
        <taxon>Nocardiaceae</taxon>
        <taxon>Nocardia</taxon>
    </lineage>
</organism>
<evidence type="ECO:0000259" key="5">
    <source>
        <dbReference type="PROSITE" id="PS50983"/>
    </source>
</evidence>
<dbReference type="GO" id="GO:0030288">
    <property type="term" value="C:outer membrane-bounded periplasmic space"/>
    <property type="evidence" value="ECO:0007669"/>
    <property type="project" value="TreeGrafter"/>
</dbReference>
<accession>A0A379JHF5</accession>
<dbReference type="PROSITE" id="PS50983">
    <property type="entry name" value="FE_B12_PBP"/>
    <property type="match status" value="1"/>
</dbReference>